<dbReference type="GO" id="GO:0016616">
    <property type="term" value="F:oxidoreductase activity, acting on the CH-OH group of donors, NAD or NADP as acceptor"/>
    <property type="evidence" value="ECO:0007669"/>
    <property type="project" value="TreeGrafter"/>
</dbReference>
<evidence type="ECO:0000256" key="1">
    <source>
        <dbReference type="ARBA" id="ARBA00022857"/>
    </source>
</evidence>
<dbReference type="eggNOG" id="KOG1611">
    <property type="taxonomic scope" value="Eukaryota"/>
</dbReference>
<keyword evidence="1" id="KW-0521">NADP</keyword>
<name>G3BFD7_CANTC</name>
<dbReference type="InterPro" id="IPR020904">
    <property type="entry name" value="Sc_DH/Rdtase_CS"/>
</dbReference>
<keyword evidence="3" id="KW-1185">Reference proteome</keyword>
<dbReference type="PANTHER" id="PTHR45458">
    <property type="entry name" value="SHORT-CHAIN DEHYDROGENASE/REDUCTASE SDR"/>
    <property type="match status" value="1"/>
</dbReference>
<evidence type="ECO:0000313" key="2">
    <source>
        <dbReference type="EMBL" id="EGV60032.1"/>
    </source>
</evidence>
<dbReference type="OrthoDB" id="4096546at2759"/>
<dbReference type="PANTHER" id="PTHR45458:SF1">
    <property type="entry name" value="SHORT CHAIN DEHYDROGENASE"/>
    <property type="match status" value="1"/>
</dbReference>
<dbReference type="HOGENOM" id="CLU_010194_9_1_1"/>
<dbReference type="EMBL" id="GL996528">
    <property type="protein sequence ID" value="EGV60032.1"/>
    <property type="molecule type" value="Genomic_DNA"/>
</dbReference>
<dbReference type="PROSITE" id="PS00061">
    <property type="entry name" value="ADH_SHORT"/>
    <property type="match status" value="1"/>
</dbReference>
<dbReference type="InterPro" id="IPR002347">
    <property type="entry name" value="SDR_fam"/>
</dbReference>
<dbReference type="RefSeq" id="XP_006689246.1">
    <property type="nucleotide sequence ID" value="XM_006689183.1"/>
</dbReference>
<organism evidence="3">
    <name type="scientific">Candida tenuis (strain ATCC 10573 / BCRC 21748 / CBS 615 / JCM 9827 / NBRC 10315 / NRRL Y-1498 / VKM Y-70)</name>
    <name type="common">Yeast</name>
    <name type="synonym">Yamadazyma tenuis</name>
    <dbReference type="NCBI Taxonomy" id="590646"/>
    <lineage>
        <taxon>Eukaryota</taxon>
        <taxon>Fungi</taxon>
        <taxon>Dikarya</taxon>
        <taxon>Ascomycota</taxon>
        <taxon>Saccharomycotina</taxon>
        <taxon>Pichiomycetes</taxon>
        <taxon>Debaryomycetaceae</taxon>
        <taxon>Yamadazyma</taxon>
    </lineage>
</organism>
<dbReference type="InterPro" id="IPR036291">
    <property type="entry name" value="NAD(P)-bd_dom_sf"/>
</dbReference>
<dbReference type="Pfam" id="PF00106">
    <property type="entry name" value="adh_short"/>
    <property type="match status" value="1"/>
</dbReference>
<dbReference type="PRINTS" id="PR00081">
    <property type="entry name" value="GDHRDH"/>
</dbReference>
<dbReference type="Gene3D" id="3.40.50.720">
    <property type="entry name" value="NAD(P)-binding Rossmann-like Domain"/>
    <property type="match status" value="1"/>
</dbReference>
<dbReference type="KEGG" id="cten:18250507"/>
<reference evidence="2 3" key="1">
    <citation type="journal article" date="2011" name="Proc. Natl. Acad. Sci. U.S.A.">
        <title>Comparative genomics of xylose-fermenting fungi for enhanced biofuel production.</title>
        <authorList>
            <person name="Wohlbach D.J."/>
            <person name="Kuo A."/>
            <person name="Sato T.K."/>
            <person name="Potts K.M."/>
            <person name="Salamov A.A."/>
            <person name="LaButti K.M."/>
            <person name="Sun H."/>
            <person name="Clum A."/>
            <person name="Pangilinan J.L."/>
            <person name="Lindquist E.A."/>
            <person name="Lucas S."/>
            <person name="Lapidus A."/>
            <person name="Jin M."/>
            <person name="Gunawan C."/>
            <person name="Balan V."/>
            <person name="Dale B.E."/>
            <person name="Jeffries T.W."/>
            <person name="Zinkel R."/>
            <person name="Barry K.W."/>
            <person name="Grigoriev I.V."/>
            <person name="Gasch A.P."/>
        </authorList>
    </citation>
    <scope>NUCLEOTIDE SEQUENCE [LARGE SCALE GENOMIC DNA]</scope>
    <source>
        <strain evidence="3">ATCC 10573 / BCRC 21748 / CBS 615 / JCM 9827 / NBRC 10315 / NRRL Y-1498 / VKM Y-70</strain>
    </source>
</reference>
<dbReference type="AlphaFoldDB" id="G3BFD7"/>
<gene>
    <name evidence="2" type="ORF">CANTEDRAFT_95498</name>
</gene>
<dbReference type="Proteomes" id="UP000000707">
    <property type="component" value="Unassembled WGS sequence"/>
</dbReference>
<proteinExistence type="predicted"/>
<accession>G3BFD7</accession>
<dbReference type="InterPro" id="IPR052184">
    <property type="entry name" value="SDR_enzymes"/>
</dbReference>
<dbReference type="GeneID" id="18250507"/>
<sequence length="252" mass="26874">MSTTYLIVGASRGIGLAYVKQLVSNESNLIIATARSEEAAAKLQALGPNVKTFLVDMQDPYSKFETSFKQLEALAPSGVDVFIHNSGISGPNFLLTPQEYDVDAYDEVLSVNIGGAAKSYKAAYPYIFKGKGTKKVVFTSSLLGQVGYPMAAQAYAVSKAGLNHLGYQIASNNANSGDELAKNSATILLHPGIVITDMTAASIDFKAKVPANFFITQEESVNGTLALVEKLTAADNGKFFNYDGEELKYSAV</sequence>
<dbReference type="SUPFAM" id="SSF51735">
    <property type="entry name" value="NAD(P)-binding Rossmann-fold domains"/>
    <property type="match status" value="1"/>
</dbReference>
<evidence type="ECO:0000313" key="3">
    <source>
        <dbReference type="Proteomes" id="UP000000707"/>
    </source>
</evidence>
<protein>
    <submittedName>
        <fullName evidence="2">NAD(P)-binding protein</fullName>
    </submittedName>
</protein>